<accession>A0AAD9NQG8</accession>
<keyword evidence="3" id="KW-1185">Reference proteome</keyword>
<evidence type="ECO:0000313" key="2">
    <source>
        <dbReference type="EMBL" id="KAK2175704.1"/>
    </source>
</evidence>
<evidence type="ECO:0000313" key="3">
    <source>
        <dbReference type="Proteomes" id="UP001209878"/>
    </source>
</evidence>
<comment type="caution">
    <text evidence="2">The sequence shown here is derived from an EMBL/GenBank/DDBJ whole genome shotgun (WGS) entry which is preliminary data.</text>
</comment>
<proteinExistence type="predicted"/>
<dbReference type="Proteomes" id="UP001209878">
    <property type="component" value="Unassembled WGS sequence"/>
</dbReference>
<protein>
    <submittedName>
        <fullName evidence="2">Uncharacterized protein</fullName>
    </submittedName>
</protein>
<evidence type="ECO:0000256" key="1">
    <source>
        <dbReference type="SAM" id="MobiDB-lite"/>
    </source>
</evidence>
<sequence>MASNLSRSPGNSLTSHLSSNNYTGYQSNRESCSTSPCLYFF</sequence>
<organism evidence="2 3">
    <name type="scientific">Ridgeia piscesae</name>
    <name type="common">Tubeworm</name>
    <dbReference type="NCBI Taxonomy" id="27915"/>
    <lineage>
        <taxon>Eukaryota</taxon>
        <taxon>Metazoa</taxon>
        <taxon>Spiralia</taxon>
        <taxon>Lophotrochozoa</taxon>
        <taxon>Annelida</taxon>
        <taxon>Polychaeta</taxon>
        <taxon>Sedentaria</taxon>
        <taxon>Canalipalpata</taxon>
        <taxon>Sabellida</taxon>
        <taxon>Siboglinidae</taxon>
        <taxon>Ridgeia</taxon>
    </lineage>
</organism>
<reference evidence="2" key="1">
    <citation type="journal article" date="2023" name="Mol. Biol. Evol.">
        <title>Third-Generation Sequencing Reveals the Adaptive Role of the Epigenome in Three Deep-Sea Polychaetes.</title>
        <authorList>
            <person name="Perez M."/>
            <person name="Aroh O."/>
            <person name="Sun Y."/>
            <person name="Lan Y."/>
            <person name="Juniper S.K."/>
            <person name="Young C.R."/>
            <person name="Angers B."/>
            <person name="Qian P.Y."/>
        </authorList>
    </citation>
    <scope>NUCLEOTIDE SEQUENCE</scope>
    <source>
        <strain evidence="2">R07B-5</strain>
    </source>
</reference>
<gene>
    <name evidence="2" type="ORF">NP493_710g01112</name>
</gene>
<dbReference type="AlphaFoldDB" id="A0AAD9NQG8"/>
<dbReference type="EMBL" id="JAODUO010000712">
    <property type="protein sequence ID" value="KAK2175704.1"/>
    <property type="molecule type" value="Genomic_DNA"/>
</dbReference>
<name>A0AAD9NQG8_RIDPI</name>
<feature type="region of interest" description="Disordered" evidence="1">
    <location>
        <begin position="1"/>
        <end position="35"/>
    </location>
</feature>